<keyword evidence="7" id="KW-1053">Target membrane</keyword>
<evidence type="ECO:0000259" key="10">
    <source>
        <dbReference type="PROSITE" id="PS51720"/>
    </source>
</evidence>
<dbReference type="InterPro" id="IPR027417">
    <property type="entry name" value="P-loop_NTPase"/>
</dbReference>
<dbReference type="GO" id="GO:0042151">
    <property type="term" value="C:nematocyst"/>
    <property type="evidence" value="ECO:0007669"/>
    <property type="project" value="UniProtKB-SubCell"/>
</dbReference>
<evidence type="ECO:0000256" key="9">
    <source>
        <dbReference type="SAM" id="MobiDB-lite"/>
    </source>
</evidence>
<dbReference type="EMBL" id="CACVKT020000136">
    <property type="protein sequence ID" value="CAC5356282.1"/>
    <property type="molecule type" value="Genomic_DNA"/>
</dbReference>
<keyword evidence="6" id="KW-0342">GTP-binding</keyword>
<sequence length="559" mass="64971">MASRKEIRSAQEAYMKHMRISKDDIRIVLIGKSGSGKSETANNILREKRFKTDMMAESVTQLCQTQTTVISGKKVTVVDTPGYLIQMQKIKDTQTEIARFIQMTLPGPHAIVLVTAVGRISQEDKSTLKKFKDQFGSGIEDHIIFLFTHRDNLKRTEKTFCEYVSSTTKSFPILSKYGDRCVAFENDCNGDGGDSQVQELMRVISRVTKANNGQCYTNQMYKARLDEIEDERQRREREEKERFAREQAELRKREREAEENRRKAAKKKEKREKSKFNKRMHVIEEEKRLEMQKKANLDAEAELYRERQRLERDRQKMDAEKQRRIEEMQRLEDENRHRKQKEKDRNESENINQGLEITEKRPGHEVGKRLEKREEKHREQMKLASENLHVMIAQLEYVVVCGIEVMNLTNYTFTAPKIILERGVTLISPKEIDPMSVGFMITHKFPYSANGTGGVVSWQIPDLAGYWRLNIMWSVPFMLDNSRRPNKVIVKVAHGHLSFQNMFSVYAVSEGTSNYLNDKLQISASIGHSIKEVIKVTITQSAIHEPDGSSDLRDLLRFI</sequence>
<dbReference type="GO" id="GO:0005525">
    <property type="term" value="F:GTP binding"/>
    <property type="evidence" value="ECO:0007669"/>
    <property type="project" value="UniProtKB-KW"/>
</dbReference>
<feature type="region of interest" description="Disordered" evidence="9">
    <location>
        <begin position="313"/>
        <end position="352"/>
    </location>
</feature>
<evidence type="ECO:0000256" key="5">
    <source>
        <dbReference type="ARBA" id="ARBA00022741"/>
    </source>
</evidence>
<evidence type="ECO:0000256" key="1">
    <source>
        <dbReference type="ARBA" id="ARBA00004175"/>
    </source>
</evidence>
<dbReference type="OrthoDB" id="431287at2759"/>
<feature type="domain" description="AIG1-type G" evidence="10">
    <location>
        <begin position="22"/>
        <end position="225"/>
    </location>
</feature>
<dbReference type="InterPro" id="IPR015926">
    <property type="entry name" value="Cytolysin/lectin"/>
</dbReference>
<dbReference type="FunFam" id="3.40.50.300:FF:000366">
    <property type="entry name" value="GTPase, IMAP family member 2"/>
    <property type="match status" value="1"/>
</dbReference>
<keyword evidence="7" id="KW-0472">Membrane</keyword>
<dbReference type="AlphaFoldDB" id="A0A6J7ZVA9"/>
<dbReference type="InterPro" id="IPR006703">
    <property type="entry name" value="G_AIG1"/>
</dbReference>
<feature type="compositionally biased region" description="Basic and acidic residues" evidence="9">
    <location>
        <begin position="313"/>
        <end position="348"/>
    </location>
</feature>
<evidence type="ECO:0000256" key="6">
    <source>
        <dbReference type="ARBA" id="ARBA00023134"/>
    </source>
</evidence>
<proteinExistence type="inferred from homology"/>
<evidence type="ECO:0000256" key="4">
    <source>
        <dbReference type="ARBA" id="ARBA00022537"/>
    </source>
</evidence>
<name>A0A6J7ZVA9_MYTCO</name>
<dbReference type="Gene3D" id="3.40.50.300">
    <property type="entry name" value="P-loop containing nucleotide triphosphate hydrolases"/>
    <property type="match status" value="1"/>
</dbReference>
<keyword evidence="12" id="KW-1185">Reference proteome</keyword>
<dbReference type="GO" id="GO:0044218">
    <property type="term" value="C:other organism cell membrane"/>
    <property type="evidence" value="ECO:0007669"/>
    <property type="project" value="UniProtKB-KW"/>
</dbReference>
<evidence type="ECO:0000256" key="3">
    <source>
        <dbReference type="ARBA" id="ARBA00008535"/>
    </source>
</evidence>
<reference evidence="11 12" key="1">
    <citation type="submission" date="2020-06" db="EMBL/GenBank/DDBJ databases">
        <authorList>
            <person name="Li R."/>
            <person name="Bekaert M."/>
        </authorList>
    </citation>
    <scope>NUCLEOTIDE SEQUENCE [LARGE SCALE GENOMIC DNA]</scope>
    <source>
        <strain evidence="12">wild</strain>
    </source>
</reference>
<feature type="compositionally biased region" description="Basic and acidic residues" evidence="9">
    <location>
        <begin position="234"/>
        <end position="262"/>
    </location>
</feature>
<dbReference type="Proteomes" id="UP000507470">
    <property type="component" value="Unassembled WGS sequence"/>
</dbReference>
<dbReference type="Gene3D" id="2.60.270.20">
    <property type="entry name" value="Cytolysin/lectin"/>
    <property type="match status" value="1"/>
</dbReference>
<keyword evidence="5" id="KW-0547">Nucleotide-binding</keyword>
<evidence type="ECO:0000313" key="12">
    <source>
        <dbReference type="Proteomes" id="UP000507470"/>
    </source>
</evidence>
<evidence type="ECO:0000256" key="2">
    <source>
        <dbReference type="ARBA" id="ARBA00004532"/>
    </source>
</evidence>
<dbReference type="PANTHER" id="PTHR10903:SF184">
    <property type="entry name" value="GTP-BINDING PROTEIN A"/>
    <property type="match status" value="1"/>
</dbReference>
<comment type="similarity">
    <text evidence="3">Belongs to the TRAFAC class TrmE-Era-EngA-EngB-Septin-like GTPase superfamily. AIG1/Toc34/Toc159-like paraseptin GTPase family. IAN subfamily.</text>
</comment>
<evidence type="ECO:0000256" key="7">
    <source>
        <dbReference type="ARBA" id="ARBA00023298"/>
    </source>
</evidence>
<dbReference type="PANTHER" id="PTHR10903">
    <property type="entry name" value="GTPASE, IMAP FAMILY MEMBER-RELATED"/>
    <property type="match status" value="1"/>
</dbReference>
<dbReference type="SUPFAM" id="SSF63724">
    <property type="entry name" value="Cytolysin/lectin"/>
    <property type="match status" value="1"/>
</dbReference>
<dbReference type="PROSITE" id="PS51720">
    <property type="entry name" value="G_AIG1"/>
    <property type="match status" value="1"/>
</dbReference>
<feature type="region of interest" description="Disordered" evidence="9">
    <location>
        <begin position="234"/>
        <end position="279"/>
    </location>
</feature>
<comment type="subcellular location">
    <subcellularLocation>
        <location evidence="2">Nematocyst</location>
    </subcellularLocation>
    <subcellularLocation>
        <location evidence="1">Target cell membrane</location>
    </subcellularLocation>
</comment>
<dbReference type="SUPFAM" id="SSF52540">
    <property type="entry name" value="P-loop containing nucleoside triphosphate hydrolases"/>
    <property type="match status" value="1"/>
</dbReference>
<evidence type="ECO:0000313" key="11">
    <source>
        <dbReference type="EMBL" id="CAC5356282.1"/>
    </source>
</evidence>
<dbReference type="Pfam" id="PF04548">
    <property type="entry name" value="AIG1"/>
    <property type="match status" value="1"/>
</dbReference>
<gene>
    <name evidence="11" type="ORF">MCOR_533</name>
</gene>
<organism evidence="11 12">
    <name type="scientific">Mytilus coruscus</name>
    <name type="common">Sea mussel</name>
    <dbReference type="NCBI Taxonomy" id="42192"/>
    <lineage>
        <taxon>Eukaryota</taxon>
        <taxon>Metazoa</taxon>
        <taxon>Spiralia</taxon>
        <taxon>Lophotrochozoa</taxon>
        <taxon>Mollusca</taxon>
        <taxon>Bivalvia</taxon>
        <taxon>Autobranchia</taxon>
        <taxon>Pteriomorphia</taxon>
        <taxon>Mytilida</taxon>
        <taxon>Mytiloidea</taxon>
        <taxon>Mytilidae</taxon>
        <taxon>Mytilinae</taxon>
        <taxon>Mytilus</taxon>
    </lineage>
</organism>
<keyword evidence="4" id="KW-1052">Target cell membrane</keyword>
<evidence type="ECO:0000256" key="8">
    <source>
        <dbReference type="ARBA" id="ARBA00023331"/>
    </source>
</evidence>
<accession>A0A6J7ZVA9</accession>
<protein>
    <recommendedName>
        <fullName evidence="10">AIG1-type G domain-containing protein</fullName>
    </recommendedName>
</protein>
<dbReference type="InterPro" id="IPR045058">
    <property type="entry name" value="GIMA/IAN/Toc"/>
</dbReference>
<keyword evidence="8" id="KW-0166">Nematocyst</keyword>